<evidence type="ECO:0000313" key="2">
    <source>
        <dbReference type="EMBL" id="QDU83939.1"/>
    </source>
</evidence>
<dbReference type="Gene3D" id="3.30.160.670">
    <property type="match status" value="1"/>
</dbReference>
<evidence type="ECO:0000313" key="3">
    <source>
        <dbReference type="Proteomes" id="UP000319342"/>
    </source>
</evidence>
<dbReference type="InterPro" id="IPR025411">
    <property type="entry name" value="DUF4136"/>
</dbReference>
<organism evidence="2 3">
    <name type="scientific">Rohdeia mirabilis</name>
    <dbReference type="NCBI Taxonomy" id="2528008"/>
    <lineage>
        <taxon>Bacteria</taxon>
        <taxon>Pseudomonadati</taxon>
        <taxon>Planctomycetota</taxon>
        <taxon>Planctomycetia</taxon>
        <taxon>Planctomycetia incertae sedis</taxon>
        <taxon>Rohdeia</taxon>
    </lineage>
</organism>
<dbReference type="RefSeq" id="WP_145184561.1">
    <property type="nucleotide sequence ID" value="NZ_CP036290.1"/>
</dbReference>
<dbReference type="Proteomes" id="UP000319342">
    <property type="component" value="Chromosome"/>
</dbReference>
<evidence type="ECO:0000259" key="1">
    <source>
        <dbReference type="Pfam" id="PF13590"/>
    </source>
</evidence>
<sequence length="187" mass="20472">MVGPRAAGLRAWIAAAVLCTVVASCSTLQVSHDYDPGADFAALSTYAWAEASDDPTRDRLMERRAIEHANRVLAEKGFVLVATGPDFLIAVHDDVRQKLRVTDLGFDGYAFGPYWSAYGSRRLDVTEYDEGLLILDVIEPGTQNLIWRGVARRPTDERATPTERDARVGEAVEALLAPFPPGVRKGD</sequence>
<gene>
    <name evidence="2" type="ORF">Pla163_10400</name>
</gene>
<dbReference type="Pfam" id="PF13590">
    <property type="entry name" value="DUF4136"/>
    <property type="match status" value="1"/>
</dbReference>
<dbReference type="PROSITE" id="PS51257">
    <property type="entry name" value="PROKAR_LIPOPROTEIN"/>
    <property type="match status" value="1"/>
</dbReference>
<dbReference type="EMBL" id="CP036290">
    <property type="protein sequence ID" value="QDU83939.1"/>
    <property type="molecule type" value="Genomic_DNA"/>
</dbReference>
<protein>
    <recommendedName>
        <fullName evidence="1">DUF4136 domain-containing protein</fullName>
    </recommendedName>
</protein>
<proteinExistence type="predicted"/>
<dbReference type="AlphaFoldDB" id="A0A518CXI3"/>
<dbReference type="OrthoDB" id="5432251at2"/>
<feature type="domain" description="DUF4136" evidence="1">
    <location>
        <begin position="30"/>
        <end position="181"/>
    </location>
</feature>
<accession>A0A518CXI3</accession>
<name>A0A518CXI3_9BACT</name>
<keyword evidence="3" id="KW-1185">Reference proteome</keyword>
<reference evidence="2 3" key="1">
    <citation type="submission" date="2019-02" db="EMBL/GenBank/DDBJ databases">
        <title>Deep-cultivation of Planctomycetes and their phenomic and genomic characterization uncovers novel biology.</title>
        <authorList>
            <person name="Wiegand S."/>
            <person name="Jogler M."/>
            <person name="Boedeker C."/>
            <person name="Pinto D."/>
            <person name="Vollmers J."/>
            <person name="Rivas-Marin E."/>
            <person name="Kohn T."/>
            <person name="Peeters S.H."/>
            <person name="Heuer A."/>
            <person name="Rast P."/>
            <person name="Oberbeckmann S."/>
            <person name="Bunk B."/>
            <person name="Jeske O."/>
            <person name="Meyerdierks A."/>
            <person name="Storesund J.E."/>
            <person name="Kallscheuer N."/>
            <person name="Luecker S."/>
            <person name="Lage O.M."/>
            <person name="Pohl T."/>
            <person name="Merkel B.J."/>
            <person name="Hornburger P."/>
            <person name="Mueller R.-W."/>
            <person name="Bruemmer F."/>
            <person name="Labrenz M."/>
            <person name="Spormann A.M."/>
            <person name="Op den Camp H."/>
            <person name="Overmann J."/>
            <person name="Amann R."/>
            <person name="Jetten M.S.M."/>
            <person name="Mascher T."/>
            <person name="Medema M.H."/>
            <person name="Devos D.P."/>
            <person name="Kaster A.-K."/>
            <person name="Ovreas L."/>
            <person name="Rohde M."/>
            <person name="Galperin M.Y."/>
            <person name="Jogler C."/>
        </authorList>
    </citation>
    <scope>NUCLEOTIDE SEQUENCE [LARGE SCALE GENOMIC DNA]</scope>
    <source>
        <strain evidence="2 3">Pla163</strain>
    </source>
</reference>